<dbReference type="GO" id="GO:0003684">
    <property type="term" value="F:damaged DNA binding"/>
    <property type="evidence" value="ECO:0007669"/>
    <property type="project" value="InterPro"/>
</dbReference>
<reference evidence="12 13" key="1">
    <citation type="submission" date="2020-02" db="EMBL/GenBank/DDBJ databases">
        <title>Draft genome sequence of two Spirosoma agri KCTC 52727 and Spirosoma terrae KCTC 52035.</title>
        <authorList>
            <person name="Rojas J."/>
            <person name="Ambika Manirajan B."/>
            <person name="Suarez C."/>
            <person name="Ratering S."/>
            <person name="Schnell S."/>
        </authorList>
    </citation>
    <scope>NUCLEOTIDE SEQUENCE [LARGE SCALE GENOMIC DNA]</scope>
    <source>
        <strain evidence="12 13">KCTC 52035</strain>
    </source>
</reference>
<keyword evidence="6" id="KW-0238">DNA-binding</keyword>
<evidence type="ECO:0000313" key="13">
    <source>
        <dbReference type="Proteomes" id="UP000474175"/>
    </source>
</evidence>
<dbReference type="SUPFAM" id="SSF57716">
    <property type="entry name" value="Glucocorticoid receptor-like (DNA-binding domain)"/>
    <property type="match status" value="1"/>
</dbReference>
<comment type="catalytic activity">
    <reaction evidence="1">
        <text>Hydrolysis of DNA containing ring-opened 7-methylguanine residues, releasing 2,6-diamino-4-hydroxy-5-(N-methyl)formamidopyrimidine.</text>
        <dbReference type="EC" id="3.2.2.23"/>
    </reaction>
</comment>
<dbReference type="SUPFAM" id="SSF46946">
    <property type="entry name" value="S13-like H2TH domain"/>
    <property type="match status" value="1"/>
</dbReference>
<keyword evidence="10" id="KW-0326">Glycosidase</keyword>
<evidence type="ECO:0000256" key="4">
    <source>
        <dbReference type="ARBA" id="ARBA00022763"/>
    </source>
</evidence>
<name>A0A6L9L8Y2_9BACT</name>
<feature type="domain" description="Formamidopyrimidine-DNA glycosylase catalytic" evidence="11">
    <location>
        <begin position="2"/>
        <end position="115"/>
    </location>
</feature>
<evidence type="ECO:0000259" key="11">
    <source>
        <dbReference type="PROSITE" id="PS51068"/>
    </source>
</evidence>
<keyword evidence="4" id="KW-0227">DNA damage</keyword>
<comment type="similarity">
    <text evidence="3">Belongs to the FPG family.</text>
</comment>
<dbReference type="Pfam" id="PF06831">
    <property type="entry name" value="H2TH"/>
    <property type="match status" value="1"/>
</dbReference>
<evidence type="ECO:0000256" key="2">
    <source>
        <dbReference type="ARBA" id="ARBA00001947"/>
    </source>
</evidence>
<dbReference type="AlphaFoldDB" id="A0A6L9L8Y2"/>
<evidence type="ECO:0000313" key="12">
    <source>
        <dbReference type="EMBL" id="NDU93419.1"/>
    </source>
</evidence>
<comment type="caution">
    <text evidence="12">The sequence shown here is derived from an EMBL/GenBank/DDBJ whole genome shotgun (WGS) entry which is preliminary data.</text>
</comment>
<dbReference type="InterPro" id="IPR015886">
    <property type="entry name" value="H2TH_FPG"/>
</dbReference>
<dbReference type="RefSeq" id="WP_163941419.1">
    <property type="nucleotide sequence ID" value="NZ_JAAFZH010000001.1"/>
</dbReference>
<dbReference type="Pfam" id="PF06827">
    <property type="entry name" value="zf-FPG_IleRS"/>
    <property type="match status" value="1"/>
</dbReference>
<dbReference type="InterPro" id="IPR010979">
    <property type="entry name" value="Ribosomal_uS13-like_H2TH"/>
</dbReference>
<dbReference type="InterPro" id="IPR035937">
    <property type="entry name" value="FPG_N"/>
</dbReference>
<sequence>MPELPEVEIRRQYLESSSLYQPISNIEVEDKRLLNTDYTTLLAALDNRQFTGTRRVGKNLFVLTDEPGVIMHMHFGMTGDLEYYHASVDKPRFARIVFEFTNGFKLGFLCPRKFERIGLVDDIDKFLKQKKIGPDALEITLSELSKRIKQKKSPIKPVLLDQSIVAGLGNWIVDEVLFQAFVHPEQRADTLTDSQLLNIYDSVRLVLETAIRCEATYRDFPIGFLIHVREWDDSPYDDLDAHKFCPRCHTRIERSVVGGRTTFFCPKEQVVL</sequence>
<dbReference type="Proteomes" id="UP000474175">
    <property type="component" value="Unassembled WGS sequence"/>
</dbReference>
<dbReference type="PANTHER" id="PTHR22993">
    <property type="entry name" value="FORMAMIDOPYRIMIDINE-DNA GLYCOSYLASE"/>
    <property type="match status" value="1"/>
</dbReference>
<evidence type="ECO:0000256" key="7">
    <source>
        <dbReference type="ARBA" id="ARBA00023204"/>
    </source>
</evidence>
<dbReference type="InterPro" id="IPR012319">
    <property type="entry name" value="FPG_cat"/>
</dbReference>
<evidence type="ECO:0000256" key="10">
    <source>
        <dbReference type="ARBA" id="ARBA00023295"/>
    </source>
</evidence>
<dbReference type="PANTHER" id="PTHR22993:SF9">
    <property type="entry name" value="FORMAMIDOPYRIMIDINE-DNA GLYCOSYLASE"/>
    <property type="match status" value="1"/>
</dbReference>
<keyword evidence="5" id="KW-0378">Hydrolase</keyword>
<dbReference type="SMART" id="SM01232">
    <property type="entry name" value="H2TH"/>
    <property type="match status" value="1"/>
</dbReference>
<dbReference type="InterPro" id="IPR010663">
    <property type="entry name" value="Znf_FPG/IleRS"/>
</dbReference>
<keyword evidence="8" id="KW-0456">Lyase</keyword>
<evidence type="ECO:0000256" key="5">
    <source>
        <dbReference type="ARBA" id="ARBA00022801"/>
    </source>
</evidence>
<dbReference type="SUPFAM" id="SSF81624">
    <property type="entry name" value="N-terminal domain of MutM-like DNA repair proteins"/>
    <property type="match status" value="1"/>
</dbReference>
<dbReference type="SMART" id="SM00898">
    <property type="entry name" value="Fapy_DNA_glyco"/>
    <property type="match status" value="1"/>
</dbReference>
<organism evidence="12 13">
    <name type="scientific">Spirosoma terrae</name>
    <dbReference type="NCBI Taxonomy" id="1968276"/>
    <lineage>
        <taxon>Bacteria</taxon>
        <taxon>Pseudomonadati</taxon>
        <taxon>Bacteroidota</taxon>
        <taxon>Cytophagia</taxon>
        <taxon>Cytophagales</taxon>
        <taxon>Cytophagaceae</taxon>
        <taxon>Spirosoma</taxon>
    </lineage>
</organism>
<keyword evidence="7" id="KW-0234">DNA repair</keyword>
<dbReference type="Gene3D" id="1.10.8.50">
    <property type="match status" value="1"/>
</dbReference>
<dbReference type="GO" id="GO:0008270">
    <property type="term" value="F:zinc ion binding"/>
    <property type="evidence" value="ECO:0007669"/>
    <property type="project" value="InterPro"/>
</dbReference>
<proteinExistence type="inferred from homology"/>
<accession>A0A6L9L8Y2</accession>
<gene>
    <name evidence="12" type="ORF">GK108_00905</name>
</gene>
<dbReference type="EMBL" id="JAAFZH010000001">
    <property type="protein sequence ID" value="NDU93419.1"/>
    <property type="molecule type" value="Genomic_DNA"/>
</dbReference>
<evidence type="ECO:0000256" key="9">
    <source>
        <dbReference type="ARBA" id="ARBA00023268"/>
    </source>
</evidence>
<keyword evidence="13" id="KW-1185">Reference proteome</keyword>
<dbReference type="CDD" id="cd08976">
    <property type="entry name" value="BaFpgNei_N_4"/>
    <property type="match status" value="1"/>
</dbReference>
<dbReference type="PROSITE" id="PS51068">
    <property type="entry name" value="FPG_CAT"/>
    <property type="match status" value="1"/>
</dbReference>
<dbReference type="GO" id="GO:0008534">
    <property type="term" value="F:oxidized purine nucleobase lesion DNA N-glycosylase activity"/>
    <property type="evidence" value="ECO:0007669"/>
    <property type="project" value="UniProtKB-EC"/>
</dbReference>
<evidence type="ECO:0000256" key="1">
    <source>
        <dbReference type="ARBA" id="ARBA00001668"/>
    </source>
</evidence>
<dbReference type="Pfam" id="PF01149">
    <property type="entry name" value="Fapy_DNA_glyco"/>
    <property type="match status" value="1"/>
</dbReference>
<evidence type="ECO:0000256" key="8">
    <source>
        <dbReference type="ARBA" id="ARBA00023239"/>
    </source>
</evidence>
<comment type="cofactor">
    <cofactor evidence="2">
        <name>Zn(2+)</name>
        <dbReference type="ChEBI" id="CHEBI:29105"/>
    </cofactor>
</comment>
<evidence type="ECO:0000256" key="6">
    <source>
        <dbReference type="ARBA" id="ARBA00023125"/>
    </source>
</evidence>
<dbReference type="GO" id="GO:0003906">
    <property type="term" value="F:DNA-(apurinic or apyrimidinic site) endonuclease activity"/>
    <property type="evidence" value="ECO:0007669"/>
    <property type="project" value="InterPro"/>
</dbReference>
<evidence type="ECO:0000256" key="3">
    <source>
        <dbReference type="ARBA" id="ARBA00009409"/>
    </source>
</evidence>
<dbReference type="GO" id="GO:0006284">
    <property type="term" value="P:base-excision repair"/>
    <property type="evidence" value="ECO:0007669"/>
    <property type="project" value="InterPro"/>
</dbReference>
<dbReference type="Gene3D" id="3.20.190.10">
    <property type="entry name" value="MutM-like, N-terminal"/>
    <property type="match status" value="1"/>
</dbReference>
<keyword evidence="9" id="KW-0511">Multifunctional enzyme</keyword>
<dbReference type="GO" id="GO:0016829">
    <property type="term" value="F:lyase activity"/>
    <property type="evidence" value="ECO:0007669"/>
    <property type="project" value="UniProtKB-KW"/>
</dbReference>
<protein>
    <submittedName>
        <fullName evidence="12">DNA-formamidopyrimidine glycosylase</fullName>
    </submittedName>
</protein>